<dbReference type="GO" id="GO:0016020">
    <property type="term" value="C:membrane"/>
    <property type="evidence" value="ECO:0007669"/>
    <property type="project" value="TreeGrafter"/>
</dbReference>
<feature type="region of interest" description="Disordered" evidence="1">
    <location>
        <begin position="1010"/>
        <end position="1032"/>
    </location>
</feature>
<gene>
    <name evidence="2" type="ORF">Cvel_5067.t1.CR1</name>
</gene>
<reference evidence="2" key="1">
    <citation type="submission" date="2014-11" db="EMBL/GenBank/DDBJ databases">
        <authorList>
            <person name="Otto D Thomas"/>
            <person name="Naeem Raeece"/>
        </authorList>
    </citation>
    <scope>NUCLEOTIDE SEQUENCE</scope>
</reference>
<proteinExistence type="predicted"/>
<dbReference type="PhylomeDB" id="A0A0G4GR30"/>
<dbReference type="VEuPathDB" id="CryptoDB:Cvel_5067"/>
<organism evidence="2">
    <name type="scientific">Chromera velia CCMP2878</name>
    <dbReference type="NCBI Taxonomy" id="1169474"/>
    <lineage>
        <taxon>Eukaryota</taxon>
        <taxon>Sar</taxon>
        <taxon>Alveolata</taxon>
        <taxon>Colpodellida</taxon>
        <taxon>Chromeraceae</taxon>
        <taxon>Chromera</taxon>
    </lineage>
</organism>
<dbReference type="EMBL" id="CDMZ01001458">
    <property type="protein sequence ID" value="CEM32887.1"/>
    <property type="molecule type" value="Genomic_DNA"/>
</dbReference>
<name>A0A0G4GR30_9ALVE</name>
<evidence type="ECO:0000256" key="1">
    <source>
        <dbReference type="SAM" id="MobiDB-lite"/>
    </source>
</evidence>
<dbReference type="Pfam" id="PF12505">
    <property type="entry name" value="DUF3712"/>
    <property type="match status" value="3"/>
</dbReference>
<accession>A0A0G4GR30</accession>
<sequence length="3071" mass="320764">MIFLVILPAYVASQMEDTEIIQEKVILRNVEEDRFRIDMQGRIESSTSISASLDDTELEVYSVSDGSHLGSFVLDGVTVEGSTPFTCCKEPFVVKDQEAFAKFVELLMTSGQEGTGAGKAAEDSGGETAAAWRVEGETTVTAVIPFHGVEISKELAFEGVGGFQDVSVSSFDLSGSDAEAVRVAAEVEFVSPGKVGVENLGELSLGLLSEGGGGNRVQIGSLTTKGGLMPGKNKLSLSGTIPPPAEGDTAAQEALQKMMQSFLQGEALEVLVRGLGSSQPLFDRGVKKLEMVSVVSGMSSGASGESGGGAASLVQSMEFVSAQIGALSVDGGSTSVPLTGEVKVVIGSPLGSESPVNLDEVKLEGELVYEGGTSLGTLSEGRLVSSGGSPTVVSSTSRRLAGEGGGSVTLLEFPLRLESKLVLAKGGAPFQSFVADFMRKKTLALGLSQSRADVKAKTVVGPLNLDGISVDRDLTLDGAGDGFSGVEVKSFDLSQSDAEMVRVGAEVQFVSPGRVGVEDLGQLTFALMSPGLQGRQVQVGSLTTKGSLVPGVNTLQLQGSLPPPAEGDVAAQGALQKMMRSFLQGEALAVLVRGLGSSLPLFDSAVKQLELTSSLKGLVSPQGASSLVHSMEFISAQMGRVRAAGSGKQNDTETGLVIPLEGEVNVVVGSPLGPNSPISLEEVTLEGDLVYANLPTLGKLSNGRLLPLSADSNKPPHSDAIATRRLSSGGVILLEFPLKLESEIHLTDGGSSFQSFVADFMRKNSLTLGLSQSKADVKAKTVVGPLDLEGISVDRGLTLDGVGDGFSGVEVTSFDLSDSDAEAVKVRAAVEFVSPGRVGVADLGELSLGLFAQTGTEGEFAQVGTLKTEGGLVPGPNRLELEGTIPPPAEGDTAAQEALQKMMQSFLQGEALEVLVRGLGSSQPLFDLGVKELEMKSKLEGQGSDPGSLVKSLGFVSTTIGGIVERGGEFVVPLSGEVKVVIGSPLGPSSPIDLEKVELEGTLVYGASSPSPVGEISRGRLTPPQTETGERQRVVGSEGGETLVEFPLFLQSELVLTGDGSPFKSFVADFMKKDLLTLGLADSSASVEARTVVGPLVLEGMEVNNQFSMNGTGQGFSDVKVTGFDLSHSDEEAVRLTAEVQFVAPGRVGVEDLGVLTFGLLAPSPSGSFVRVGTLTADGALMPGVNQMTLNGVIPPPAEGDTAAQEALQKIMQSFLQGEALEVLVRGLGSSQPLFDLAVRELELSSALEGSGNGTTELVRGLEFKGLSMGAVEGKEESHVLLTGEVIVSIGSPLGPNSPVDVEEVELDGDLVYGDQTLGRFVGGRLVPLEGRTGAASSETAGRRLQGQETILDIPLYLEAELELTEGGAPFKSFVNDFREKDEVEVALSGGSANVKARTVVGPLVLEGVPLSQSSSMKGMGGLKGVSVKSFSVEKSNPQDGSWALSAAVVLPNPSAADVDLGQRLAVEIVYMDQTLARIQSVDTVQIQPGDNLVDFNGKLLPVPEGDEAALTALESFFQSFLSKTPVEVEVRALSPDQAEAAGMEGALTPSDNSPAPAPWLEGVLEGFEMTTSIGGEQMPLSGAAEKPLLESSEFGGLSMDFEGATEDGSLPLSGRLKLVLNNPLGPTENQLIEVAALSFTTSLTDSRGDPIGTLDLPLTKNDMSTPQANQCRSSDGQLCVEVALDTALRVSSDREAFNRFVSDFFSSSAVSLSLEGKASVALRTSLSSESLELYDIPVTSVMELPGLNGLSGSAVTALEFTGPGSLQDRSVALELLLTIVNPSSTPLNLGAPRVNLVFEGVRVGTVSADSFNAAPSQSSEIRMQGELAAPDEQTREKLSQMFQAMVDGTLGNRLKTEIDMAGAEGGSSSGTPAWLSEAMSQIDFSPQMPSFTDMFGDLVRSVSLGGLFLAPHPEDGQKLLMGSDLFVAALNPFKTESGVALQTIGFSADLFDAGTGVAGAASADEGCAAAAGGSSAGETPLGVLDFASLPVSASGFSRGEPTEVGGDAEILLTANVSFPAESGMLTLSDDGTGFGDFVGRVATAPAEGAPQCLRINGTAAVRVVTPVGDVTLSNMAINRPIGMKGLGLTSDSSGSGSGNFDFGDLEFTGPAEEGQAATGDESFEPRGVGFVGRLSVANPSTTGVELGDTSFDILVPQGIGGDGELVKFGEVTLEGLSMVPGGSSSLTVTGQLGPLPAGPEGDVSGFLAGYLRKDPSVVVARGAVSASSPVWKQRLVERLALSMALPHVPSVSTDGLVSNITSEGLSIKVQEETVALMGTSLFGNIGSPFGGSTAMQLQSVSLTVSMSREENGRNVTLAQLNTAKIQTPSAVNLLSMDLTDVPLLLEGDGSAFGRLAASLLESPSGASVFLKGAMEVGVVTDLGVIESLPDIPVDLALSLPSFSFNNVGSPSLQDLQITDSTERRDALAISAGASFTNPATGTLDLGPAEFDLFASGERIATLQTDDLNLSPGNVTLTFTGEVAPRNKDELFAISTFVNGYLGSGPPANLTITGSELRLFSRRLFLEEKEGGDGGEGRQRRLQTREPARWVRMALSAFSLTIAVSPELLGGDSGGSSDLIRDLEIQGLAFNFDREMPSLSGAVTVQYALPTGISVRHAIRSVECDLELAQKGAGKLVQLEMNILGPDRGSLEVGETFKGQFRDVSMDFDAEGEERMSGFVRTVIFEERDPLITLKGTGKIRLETEIGTLQLDGVPISSARKINSMAGTTFSSDKMRTKDMVVVGGSANSLLLEASLEIDYEGELSVFLGDLFLDLYMPFSPFDPSDLSLMGPREVEALVSEGLTLSNQERVSGLVKRNEFDLSKVSFPATPAQLTPGPRYPPSLEPRWDLSRISHMIKIGTVTIEDLRLITGRTNRSKIKIEMIPPIQDPKSAERTGPQQLVSRYISQMFNVVMLRGRPDTSSSPLLSSLEDFRTHTEIQGADGKMLADTSMSVNIFPPSIKVFPTLKNPFPTKIGIYFMYLDIYDGEQLIGWTREVWDPSVELEGNRQSRIRQGLDLEIAMGPATFVTVIQALSSGNASVKVIGKIGAMLEGYSVVVDYKDDDVAVDFGS</sequence>
<dbReference type="InterPro" id="IPR046368">
    <property type="entry name" value="Tag1"/>
</dbReference>
<evidence type="ECO:0000313" key="2">
    <source>
        <dbReference type="EMBL" id="CEM32887.1"/>
    </source>
</evidence>
<dbReference type="PANTHER" id="PTHR35895">
    <property type="entry name" value="CHROMOSOME 16, WHOLE GENOME SHOTGUN SEQUENCE"/>
    <property type="match status" value="1"/>
</dbReference>
<protein>
    <submittedName>
        <fullName evidence="2">Uncharacterized protein</fullName>
    </submittedName>
</protein>
<dbReference type="PANTHER" id="PTHR35895:SF1">
    <property type="entry name" value="LIPID-BINDING SERUM GLYCOPROTEIN C-TERMINAL DOMAIN-CONTAINING PROTEIN"/>
    <property type="match status" value="1"/>
</dbReference>
<dbReference type="InterPro" id="IPR022185">
    <property type="entry name" value="DUF3712"/>
</dbReference>